<organism evidence="2 3">
    <name type="scientific">Edaphobacter dinghuensis</name>
    <dbReference type="NCBI Taxonomy" id="1560005"/>
    <lineage>
        <taxon>Bacteria</taxon>
        <taxon>Pseudomonadati</taxon>
        <taxon>Acidobacteriota</taxon>
        <taxon>Terriglobia</taxon>
        <taxon>Terriglobales</taxon>
        <taxon>Acidobacteriaceae</taxon>
        <taxon>Edaphobacter</taxon>
    </lineage>
</organism>
<evidence type="ECO:0000313" key="3">
    <source>
        <dbReference type="Proteomes" id="UP000647241"/>
    </source>
</evidence>
<dbReference type="EMBL" id="BMGT01000002">
    <property type="protein sequence ID" value="GGG77865.1"/>
    <property type="molecule type" value="Genomic_DNA"/>
</dbReference>
<proteinExistence type="predicted"/>
<keyword evidence="3" id="KW-1185">Reference proteome</keyword>
<protein>
    <submittedName>
        <fullName evidence="2">Protein-serine/threonine phosphatase</fullName>
    </submittedName>
</protein>
<dbReference type="PROSITE" id="PS51746">
    <property type="entry name" value="PPM_2"/>
    <property type="match status" value="1"/>
</dbReference>
<dbReference type="SMART" id="SM00332">
    <property type="entry name" value="PP2Cc"/>
    <property type="match status" value="1"/>
</dbReference>
<dbReference type="InterPro" id="IPR001932">
    <property type="entry name" value="PPM-type_phosphatase-like_dom"/>
</dbReference>
<reference evidence="2" key="1">
    <citation type="journal article" date="2014" name="Int. J. Syst. Evol. Microbiol.">
        <title>Complete genome sequence of Corynebacterium casei LMG S-19264T (=DSM 44701T), isolated from a smear-ripened cheese.</title>
        <authorList>
            <consortium name="US DOE Joint Genome Institute (JGI-PGF)"/>
            <person name="Walter F."/>
            <person name="Albersmeier A."/>
            <person name="Kalinowski J."/>
            <person name="Ruckert C."/>
        </authorList>
    </citation>
    <scope>NUCLEOTIDE SEQUENCE</scope>
    <source>
        <strain evidence="2">CGMCC 1.12997</strain>
    </source>
</reference>
<dbReference type="PANTHER" id="PTHR13832">
    <property type="entry name" value="PROTEIN PHOSPHATASE 2C"/>
    <property type="match status" value="1"/>
</dbReference>
<gene>
    <name evidence="2" type="ORF">GCM10011585_21280</name>
</gene>
<sequence length="270" mass="28446">MSANQLIHAMSSHRGLVRRGNEDACSACAEAGAFVVCDGMGGAAAGEVASQLAAETFLSHLRLSRNEDSANANGNGNGNGHHALTPQERLCTAILAANQAVYQHSRQSSKFSGMGTTLVAMLAPVADVAASVWLAHVGDSRCYRLRYGHLQQLTHDHSLVEEQLRAGQITPAQAAISPMRNLITRAIGSRPSVEPEIQRHHLQPRDLYLLASDGLTHDVADSEIESILTAIPSPATPADLSQACEALIAAANRNGGHDNTTVLLAALVSD</sequence>
<dbReference type="InterPro" id="IPR015655">
    <property type="entry name" value="PP2C"/>
</dbReference>
<comment type="caution">
    <text evidence="2">The sequence shown here is derived from an EMBL/GenBank/DDBJ whole genome shotgun (WGS) entry which is preliminary data.</text>
</comment>
<dbReference type="SMART" id="SM00331">
    <property type="entry name" value="PP2C_SIG"/>
    <property type="match status" value="1"/>
</dbReference>
<reference evidence="2" key="2">
    <citation type="submission" date="2020-09" db="EMBL/GenBank/DDBJ databases">
        <authorList>
            <person name="Sun Q."/>
            <person name="Zhou Y."/>
        </authorList>
    </citation>
    <scope>NUCLEOTIDE SEQUENCE</scope>
    <source>
        <strain evidence="2">CGMCC 1.12997</strain>
    </source>
</reference>
<dbReference type="Pfam" id="PF13672">
    <property type="entry name" value="PP2C_2"/>
    <property type="match status" value="1"/>
</dbReference>
<dbReference type="CDD" id="cd00143">
    <property type="entry name" value="PP2Cc"/>
    <property type="match status" value="1"/>
</dbReference>
<dbReference type="PANTHER" id="PTHR13832:SF827">
    <property type="entry name" value="PROTEIN PHOSPHATASE 1L"/>
    <property type="match status" value="1"/>
</dbReference>
<dbReference type="Gene3D" id="3.60.40.10">
    <property type="entry name" value="PPM-type phosphatase domain"/>
    <property type="match status" value="1"/>
</dbReference>
<evidence type="ECO:0000313" key="2">
    <source>
        <dbReference type="EMBL" id="GGG77865.1"/>
    </source>
</evidence>
<dbReference type="AlphaFoldDB" id="A0A917HFS0"/>
<dbReference type="InterPro" id="IPR036457">
    <property type="entry name" value="PPM-type-like_dom_sf"/>
</dbReference>
<dbReference type="SUPFAM" id="SSF81606">
    <property type="entry name" value="PP2C-like"/>
    <property type="match status" value="1"/>
</dbReference>
<dbReference type="Proteomes" id="UP000647241">
    <property type="component" value="Unassembled WGS sequence"/>
</dbReference>
<feature type="domain" description="PPM-type phosphatase" evidence="1">
    <location>
        <begin position="7"/>
        <end position="267"/>
    </location>
</feature>
<dbReference type="RefSeq" id="WP_188554099.1">
    <property type="nucleotide sequence ID" value="NZ_BMGT01000002.1"/>
</dbReference>
<dbReference type="GO" id="GO:0004722">
    <property type="term" value="F:protein serine/threonine phosphatase activity"/>
    <property type="evidence" value="ECO:0007669"/>
    <property type="project" value="InterPro"/>
</dbReference>
<evidence type="ECO:0000259" key="1">
    <source>
        <dbReference type="PROSITE" id="PS51746"/>
    </source>
</evidence>
<accession>A0A917HFS0</accession>
<name>A0A917HFS0_9BACT</name>